<evidence type="ECO:0000256" key="5">
    <source>
        <dbReference type="SAM" id="MobiDB-lite"/>
    </source>
</evidence>
<comment type="subcellular location">
    <subcellularLocation>
        <location evidence="1">Membrane</location>
        <topology evidence="1">Multi-pass membrane protein</topology>
    </subcellularLocation>
</comment>
<dbReference type="GO" id="GO:0015140">
    <property type="term" value="F:malate transmembrane transporter activity"/>
    <property type="evidence" value="ECO:0007669"/>
    <property type="project" value="InterPro"/>
</dbReference>
<keyword evidence="8" id="KW-1185">Reference proteome</keyword>
<dbReference type="CDD" id="cd09317">
    <property type="entry name" value="TDT_Mae1_like"/>
    <property type="match status" value="1"/>
</dbReference>
<name>A0A9W8YDM6_9PLEO</name>
<evidence type="ECO:0000256" key="3">
    <source>
        <dbReference type="ARBA" id="ARBA00022989"/>
    </source>
</evidence>
<feature type="transmembrane region" description="Helical" evidence="6">
    <location>
        <begin position="359"/>
        <end position="378"/>
    </location>
</feature>
<keyword evidence="4 6" id="KW-0472">Membrane</keyword>
<feature type="transmembrane region" description="Helical" evidence="6">
    <location>
        <begin position="70"/>
        <end position="90"/>
    </location>
</feature>
<dbReference type="Proteomes" id="UP001140560">
    <property type="component" value="Unassembled WGS sequence"/>
</dbReference>
<comment type="caution">
    <text evidence="7">The sequence shown here is derived from an EMBL/GenBank/DDBJ whole genome shotgun (WGS) entry which is preliminary data.</text>
</comment>
<evidence type="ECO:0000313" key="8">
    <source>
        <dbReference type="Proteomes" id="UP001140560"/>
    </source>
</evidence>
<reference evidence="7" key="1">
    <citation type="submission" date="2022-10" db="EMBL/GenBank/DDBJ databases">
        <title>Tapping the CABI collections for fungal endophytes: first genome assemblies for Collariella, Neodidymelliopsis, Ascochyta clinopodiicola, Didymella pomorum, Didymosphaeria variabile, Neocosmospora piperis and Neocucurbitaria cava.</title>
        <authorList>
            <person name="Hill R."/>
        </authorList>
    </citation>
    <scope>NUCLEOTIDE SEQUENCE</scope>
    <source>
        <strain evidence="7">IMI 356814</strain>
    </source>
</reference>
<evidence type="ECO:0000256" key="4">
    <source>
        <dbReference type="ARBA" id="ARBA00023136"/>
    </source>
</evidence>
<organism evidence="7 8">
    <name type="scientific">Neocucurbitaria cava</name>
    <dbReference type="NCBI Taxonomy" id="798079"/>
    <lineage>
        <taxon>Eukaryota</taxon>
        <taxon>Fungi</taxon>
        <taxon>Dikarya</taxon>
        <taxon>Ascomycota</taxon>
        <taxon>Pezizomycotina</taxon>
        <taxon>Dothideomycetes</taxon>
        <taxon>Pleosporomycetidae</taxon>
        <taxon>Pleosporales</taxon>
        <taxon>Pleosporineae</taxon>
        <taxon>Cucurbitariaceae</taxon>
        <taxon>Neocucurbitaria</taxon>
    </lineage>
</organism>
<dbReference type="AlphaFoldDB" id="A0A9W8YDM6"/>
<dbReference type="InterPro" id="IPR038665">
    <property type="entry name" value="Voltage-dep_anion_channel_sf"/>
</dbReference>
<feature type="transmembrane region" description="Helical" evidence="6">
    <location>
        <begin position="289"/>
        <end position="314"/>
    </location>
</feature>
<keyword evidence="2 6" id="KW-0812">Transmembrane</keyword>
<feature type="transmembrane region" description="Helical" evidence="6">
    <location>
        <begin position="207"/>
        <end position="229"/>
    </location>
</feature>
<dbReference type="InterPro" id="IPR004695">
    <property type="entry name" value="SLAC1/Mae1/Ssu1/TehA"/>
</dbReference>
<evidence type="ECO:0000256" key="1">
    <source>
        <dbReference type="ARBA" id="ARBA00004141"/>
    </source>
</evidence>
<gene>
    <name evidence="7" type="ORF">N0V83_001957</name>
</gene>
<dbReference type="Gene3D" id="1.50.10.150">
    <property type="entry name" value="Voltage-dependent anion channel"/>
    <property type="match status" value="1"/>
</dbReference>
<evidence type="ECO:0000256" key="2">
    <source>
        <dbReference type="ARBA" id="ARBA00022692"/>
    </source>
</evidence>
<feature type="transmembrane region" description="Helical" evidence="6">
    <location>
        <begin position="326"/>
        <end position="347"/>
    </location>
</feature>
<evidence type="ECO:0000256" key="6">
    <source>
        <dbReference type="SAM" id="Phobius"/>
    </source>
</evidence>
<dbReference type="PANTHER" id="PTHR31162">
    <property type="entry name" value="MALIC ACID TRANSPORT PROTEIN-RELATED"/>
    <property type="match status" value="1"/>
</dbReference>
<evidence type="ECO:0008006" key="9">
    <source>
        <dbReference type="Google" id="ProtNLM"/>
    </source>
</evidence>
<dbReference type="Pfam" id="PF03595">
    <property type="entry name" value="SLAC1"/>
    <property type="match status" value="1"/>
</dbReference>
<dbReference type="GO" id="GO:0016020">
    <property type="term" value="C:membrane"/>
    <property type="evidence" value="ECO:0007669"/>
    <property type="project" value="UniProtKB-SubCell"/>
</dbReference>
<feature type="transmembrane region" description="Helical" evidence="6">
    <location>
        <begin position="174"/>
        <end position="195"/>
    </location>
</feature>
<dbReference type="OrthoDB" id="2901184at2759"/>
<keyword evidence="3 6" id="KW-1133">Transmembrane helix</keyword>
<sequence>MSRPLSAVTADGTLPLQGDSAKHTKQLSLKQRLRHFTWSWFECTMSTGALATLLGQQPYAFHGLKTIGKIFFLLDIILFLVFCACITYRFASNRASLSSSLHHPHESFFFGSFFVSIALIIYCIEQYGVPSSGPWLIKTLEVLFWSYAGIVMLVAVFQYHVIFDQEELPVTDAMPAWILPVYPFLILGVLGSTLLKSQPVTSGLPIFIGSVAFQGLGWTIAFFMLTLYFTRLVNSELPEASKRPGMYVAVGPAAYTANTFVALGMQAPKHVPHNFLGITSFPVGDLFKAFGVIAGIFLWLVAFWFSALTTVSVVTSAKSSHFTLNYWAYIFPNAGLTIALIQIAKVLDSDGIKGVCSGATIILVILWFWVAVMNVIALRKKQVLWPGMDEDMEDIEGHSQDPSEDGEGSQEDNNSQV</sequence>
<feature type="transmembrane region" description="Helical" evidence="6">
    <location>
        <begin position="142"/>
        <end position="162"/>
    </location>
</feature>
<accession>A0A9W8YDM6</accession>
<proteinExistence type="predicted"/>
<feature type="region of interest" description="Disordered" evidence="5">
    <location>
        <begin position="392"/>
        <end position="417"/>
    </location>
</feature>
<protein>
    <recommendedName>
        <fullName evidence="9">Malic acid transport protein</fullName>
    </recommendedName>
</protein>
<dbReference type="InterPro" id="IPR030185">
    <property type="entry name" value="Mae1"/>
</dbReference>
<evidence type="ECO:0000313" key="7">
    <source>
        <dbReference type="EMBL" id="KAJ4374879.1"/>
    </source>
</evidence>
<dbReference type="PANTHER" id="PTHR31162:SF0">
    <property type="entry name" value="MALIC ACID TRANSPORT PROTEIN"/>
    <property type="match status" value="1"/>
</dbReference>
<dbReference type="EMBL" id="JAPEUY010000003">
    <property type="protein sequence ID" value="KAJ4374879.1"/>
    <property type="molecule type" value="Genomic_DNA"/>
</dbReference>
<feature type="transmembrane region" description="Helical" evidence="6">
    <location>
        <begin position="110"/>
        <end position="130"/>
    </location>
</feature>